<sequence>MSKLYSAFRDKRTNHPFPPVIQISRRVKTNVCEGGLRLERIHIVVATNDKYVKHLAVMLTSLFEHKSTNRPLSLYVIDGKISNENKQKLHNALKSYQVELSFLTVEDSLFQDVVVRYHLSKETYYRIAIPALLPKDVRKALYLDCDLIVKEDITNLWDVNIDKYHLGAVPIPGKVLRFEELSIPEKFGYFNAGVLLLNLKKWRDNQTSEKVLHYMRKNPEKLKFMDQDALNAVLHEKWLKLDPKWNYQVHRSHHQRFAPAIIHYTTDKKPWNSWHNPKFKDEYLKYAKKTNWKLD</sequence>
<dbReference type="Pfam" id="PF01501">
    <property type="entry name" value="Glyco_transf_8"/>
    <property type="match status" value="1"/>
</dbReference>
<evidence type="ECO:0000256" key="2">
    <source>
        <dbReference type="ARBA" id="ARBA00022679"/>
    </source>
</evidence>
<keyword evidence="3" id="KW-0479">Metal-binding</keyword>
<gene>
    <name evidence="4" type="ORF">GON05_34020</name>
</gene>
<evidence type="ECO:0000256" key="3">
    <source>
        <dbReference type="ARBA" id="ARBA00022723"/>
    </source>
</evidence>
<reference evidence="4 5" key="1">
    <citation type="submission" date="2019-12" db="EMBL/GenBank/DDBJ databases">
        <authorList>
            <person name="Huq M.A."/>
        </authorList>
    </citation>
    <scope>NUCLEOTIDE SEQUENCE [LARGE SCALE GENOMIC DNA]</scope>
    <source>
        <strain evidence="4 5">MAH-34</strain>
    </source>
</reference>
<evidence type="ECO:0000313" key="4">
    <source>
        <dbReference type="EMBL" id="MVQ39618.1"/>
    </source>
</evidence>
<dbReference type="Gene3D" id="3.90.550.10">
    <property type="entry name" value="Spore Coat Polysaccharide Biosynthesis Protein SpsA, Chain A"/>
    <property type="match status" value="1"/>
</dbReference>
<dbReference type="InterPro" id="IPR050748">
    <property type="entry name" value="Glycosyltrans_8_dom-fam"/>
</dbReference>
<keyword evidence="5" id="KW-1185">Reference proteome</keyword>
<comment type="caution">
    <text evidence="4">The sequence shown here is derived from an EMBL/GenBank/DDBJ whole genome shotgun (WGS) entry which is preliminary data.</text>
</comment>
<dbReference type="EMBL" id="WSEM01000035">
    <property type="protein sequence ID" value="MVQ39618.1"/>
    <property type="molecule type" value="Genomic_DNA"/>
</dbReference>
<evidence type="ECO:0000313" key="5">
    <source>
        <dbReference type="Proteomes" id="UP000467637"/>
    </source>
</evidence>
<dbReference type="InterPro" id="IPR002495">
    <property type="entry name" value="Glyco_trans_8"/>
</dbReference>
<accession>A0ABW9UIB7</accession>
<proteinExistence type="predicted"/>
<name>A0ABW9UIB7_9BACL</name>
<protein>
    <submittedName>
        <fullName evidence="4">Glycosyltransferase family 8 protein</fullName>
    </submittedName>
</protein>
<keyword evidence="2" id="KW-0808">Transferase</keyword>
<evidence type="ECO:0000256" key="1">
    <source>
        <dbReference type="ARBA" id="ARBA00022676"/>
    </source>
</evidence>
<dbReference type="PANTHER" id="PTHR13778:SF47">
    <property type="entry name" value="LIPOPOLYSACCHARIDE 1,3-GALACTOSYLTRANSFERASE"/>
    <property type="match status" value="1"/>
</dbReference>
<dbReference type="PANTHER" id="PTHR13778">
    <property type="entry name" value="GLYCOSYLTRANSFERASE 8 DOMAIN-CONTAINING PROTEIN"/>
    <property type="match status" value="1"/>
</dbReference>
<dbReference type="Proteomes" id="UP000467637">
    <property type="component" value="Unassembled WGS sequence"/>
</dbReference>
<dbReference type="CDD" id="cd04194">
    <property type="entry name" value="GT8_A4GalT_like"/>
    <property type="match status" value="1"/>
</dbReference>
<dbReference type="SUPFAM" id="SSF53448">
    <property type="entry name" value="Nucleotide-diphospho-sugar transferases"/>
    <property type="match status" value="1"/>
</dbReference>
<keyword evidence="1" id="KW-0328">Glycosyltransferase</keyword>
<dbReference type="InterPro" id="IPR029044">
    <property type="entry name" value="Nucleotide-diphossugar_trans"/>
</dbReference>
<organism evidence="4 5">
    <name type="scientific">Paenibacillus anseongense</name>
    <dbReference type="NCBI Taxonomy" id="2682845"/>
    <lineage>
        <taxon>Bacteria</taxon>
        <taxon>Bacillati</taxon>
        <taxon>Bacillota</taxon>
        <taxon>Bacilli</taxon>
        <taxon>Bacillales</taxon>
        <taxon>Paenibacillaceae</taxon>
        <taxon>Paenibacillus</taxon>
    </lineage>
</organism>